<name>A0A6J4KFY8_9CHLR</name>
<dbReference type="Pfam" id="PF08818">
    <property type="entry name" value="DUF1801"/>
    <property type="match status" value="1"/>
</dbReference>
<organism evidence="3">
    <name type="scientific">uncultured Chloroflexota bacterium</name>
    <dbReference type="NCBI Taxonomy" id="166587"/>
    <lineage>
        <taxon>Bacteria</taxon>
        <taxon>Bacillati</taxon>
        <taxon>Chloroflexota</taxon>
        <taxon>environmental samples</taxon>
    </lineage>
</organism>
<evidence type="ECO:0000313" key="3">
    <source>
        <dbReference type="EMBL" id="CAA9304001.1"/>
    </source>
</evidence>
<dbReference type="EMBL" id="CADCTC010000310">
    <property type="protein sequence ID" value="CAA9304001.1"/>
    <property type="molecule type" value="Genomic_DNA"/>
</dbReference>
<protein>
    <recommendedName>
        <fullName evidence="2">YdhG-like domain-containing protein</fullName>
    </recommendedName>
</protein>
<gene>
    <name evidence="3" type="ORF">AVDCRST_MAG77-5882</name>
</gene>
<dbReference type="InterPro" id="IPR014922">
    <property type="entry name" value="YdhG-like"/>
</dbReference>
<proteinExistence type="predicted"/>
<reference evidence="3" key="1">
    <citation type="submission" date="2020-02" db="EMBL/GenBank/DDBJ databases">
        <authorList>
            <person name="Meier V. D."/>
        </authorList>
    </citation>
    <scope>NUCLEOTIDE SEQUENCE</scope>
    <source>
        <strain evidence="3">AVDCRST_MAG77</strain>
    </source>
</reference>
<dbReference type="Gene3D" id="3.90.1150.200">
    <property type="match status" value="1"/>
</dbReference>
<sequence>MDYRKVPRVDAYIDALPAWQQGVCRQVRDLVHAVDPGVAETIKRTVQPYFVLDGNICALLAAKDHVNIFLYDGGIVPDPAGIITAGHGNKTAHCRRPPGRGPQRPGTGRNVRPDRRQQPRGRLAQAQARRGVIMDRRVGEQYARWPYAARWWARYRPPSIACAGRR</sequence>
<feature type="region of interest" description="Disordered" evidence="1">
    <location>
        <begin position="87"/>
        <end position="128"/>
    </location>
</feature>
<dbReference type="SUPFAM" id="SSF159888">
    <property type="entry name" value="YdhG-like"/>
    <property type="match status" value="1"/>
</dbReference>
<dbReference type="AlphaFoldDB" id="A0A6J4KFY8"/>
<evidence type="ECO:0000256" key="1">
    <source>
        <dbReference type="SAM" id="MobiDB-lite"/>
    </source>
</evidence>
<accession>A0A6J4KFY8</accession>
<feature type="domain" description="YdhG-like" evidence="2">
    <location>
        <begin position="21"/>
        <end position="94"/>
    </location>
</feature>
<evidence type="ECO:0000259" key="2">
    <source>
        <dbReference type="Pfam" id="PF08818"/>
    </source>
</evidence>